<comment type="caution">
    <text evidence="1">The sequence shown here is derived from an EMBL/GenBank/DDBJ whole genome shotgun (WGS) entry which is preliminary data.</text>
</comment>
<organism evidence="1 2">
    <name type="scientific">Puccinia graminis f. sp. tritici</name>
    <dbReference type="NCBI Taxonomy" id="56615"/>
    <lineage>
        <taxon>Eukaryota</taxon>
        <taxon>Fungi</taxon>
        <taxon>Dikarya</taxon>
        <taxon>Basidiomycota</taxon>
        <taxon>Pucciniomycotina</taxon>
        <taxon>Pucciniomycetes</taxon>
        <taxon>Pucciniales</taxon>
        <taxon>Pucciniaceae</taxon>
        <taxon>Puccinia</taxon>
    </lineage>
</organism>
<dbReference type="Proteomes" id="UP000325313">
    <property type="component" value="Unassembled WGS sequence"/>
</dbReference>
<dbReference type="AlphaFoldDB" id="A0A5B0RGF4"/>
<accession>A0A5B0RGF4</accession>
<protein>
    <submittedName>
        <fullName evidence="1">Uncharacterized protein</fullName>
    </submittedName>
</protein>
<sequence length="71" mass="8160">MMNEPHLHLNGIEYTDSVMEDTGSSKAITNTQRTNEVIITNNLDDRVYHEKNQQNEAEIQGMESEIELILI</sequence>
<gene>
    <name evidence="1" type="ORF">PGTUg99_019270</name>
</gene>
<name>A0A5B0RGF4_PUCGR</name>
<reference evidence="1 2" key="1">
    <citation type="submission" date="2019-05" db="EMBL/GenBank/DDBJ databases">
        <title>Emergence of the Ug99 lineage of the wheat stem rust pathogen through somatic hybridization.</title>
        <authorList>
            <person name="Li F."/>
            <person name="Upadhyaya N.M."/>
            <person name="Sperschneider J."/>
            <person name="Matny O."/>
            <person name="Nguyen-Phuc H."/>
            <person name="Mago R."/>
            <person name="Raley C."/>
            <person name="Miller M.E."/>
            <person name="Silverstein K.A.T."/>
            <person name="Henningsen E."/>
            <person name="Hirsch C.D."/>
            <person name="Visser B."/>
            <person name="Pretorius Z.A."/>
            <person name="Steffenson B.J."/>
            <person name="Schwessinger B."/>
            <person name="Dodds P.N."/>
            <person name="Figueroa M."/>
        </authorList>
    </citation>
    <scope>NUCLEOTIDE SEQUENCE [LARGE SCALE GENOMIC DNA]</scope>
    <source>
        <strain evidence="1 2">Ug99</strain>
    </source>
</reference>
<evidence type="ECO:0000313" key="2">
    <source>
        <dbReference type="Proteomes" id="UP000325313"/>
    </source>
</evidence>
<proteinExistence type="predicted"/>
<dbReference type="EMBL" id="VDEP01000205">
    <property type="protein sequence ID" value="KAA1124013.1"/>
    <property type="molecule type" value="Genomic_DNA"/>
</dbReference>
<evidence type="ECO:0000313" key="1">
    <source>
        <dbReference type="EMBL" id="KAA1124013.1"/>
    </source>
</evidence>